<keyword evidence="2 3" id="KW-0129">CBS domain</keyword>
<dbReference type="SMART" id="SM00116">
    <property type="entry name" value="CBS"/>
    <property type="match status" value="4"/>
</dbReference>
<sequence length="334" mass="36858">MSQNHYSAHRAGLSEIQSDWGMIKAKELIQVQNVIIIDGEASLESAVQTLIRGGVSSAPIYSQETNNFIGMFDYRDMLTYVLAVKERSSILQKESSPEIADLIKRASNAESIPVKLASDLSQRNPFYSVTEDTSLIQILDLLSSHVQRVVVADNEGKLTGILSQSLIVEYIFTRLEHYPDLKALFMKTLPELNMGKTEVISISTDRPVIDAMALLIRSGLSSVAVVDPSDRVLGNISLSDVKQYIQKNYRQAILHGTCLQFISQIRMDQGLECGADHAPIYDVPPNATLHHTVAKMLATKAHRIWVSDSNGRPVGVVSLTDVVRLLSGLQNQAE</sequence>
<evidence type="ECO:0000256" key="2">
    <source>
        <dbReference type="ARBA" id="ARBA00023122"/>
    </source>
</evidence>
<comment type="caution">
    <text evidence="5">The sequence shown here is derived from an EMBL/GenBank/DDBJ whole genome shotgun (WGS) entry which is preliminary data.</text>
</comment>
<dbReference type="InterPro" id="IPR046342">
    <property type="entry name" value="CBS_dom_sf"/>
</dbReference>
<proteinExistence type="predicted"/>
<evidence type="ECO:0000259" key="4">
    <source>
        <dbReference type="PROSITE" id="PS51371"/>
    </source>
</evidence>
<dbReference type="Gene3D" id="3.10.580.10">
    <property type="entry name" value="CBS-domain"/>
    <property type="match status" value="2"/>
</dbReference>
<dbReference type="InterPro" id="IPR050511">
    <property type="entry name" value="AMPK_gamma/SDS23_families"/>
</dbReference>
<keyword evidence="1" id="KW-0677">Repeat</keyword>
<dbReference type="AlphaFoldDB" id="A0A1Y1YGE1"/>
<dbReference type="PANTHER" id="PTHR13780">
    <property type="entry name" value="AMP-ACTIVATED PROTEIN KINASE, GAMMA REGULATORY SUBUNIT"/>
    <property type="match status" value="1"/>
</dbReference>
<gene>
    <name evidence="5" type="ORF">K493DRAFT_314387</name>
</gene>
<dbReference type="SUPFAM" id="SSF54631">
    <property type="entry name" value="CBS-domain pair"/>
    <property type="match status" value="2"/>
</dbReference>
<evidence type="ECO:0000256" key="3">
    <source>
        <dbReference type="PROSITE-ProRule" id="PRU00703"/>
    </source>
</evidence>
<name>A0A1Y1YGE1_9FUNG</name>
<protein>
    <submittedName>
        <fullName evidence="5">Cystathionine beta-synthase</fullName>
    </submittedName>
</protein>
<feature type="domain" description="CBS" evidence="4">
    <location>
        <begin position="194"/>
        <end position="253"/>
    </location>
</feature>
<dbReference type="Proteomes" id="UP000193498">
    <property type="component" value="Unassembled WGS sequence"/>
</dbReference>
<dbReference type="PANTHER" id="PTHR13780:SF36">
    <property type="entry name" value="CBS DOMAIN-CONTAINING PROTEIN"/>
    <property type="match status" value="1"/>
</dbReference>
<keyword evidence="6" id="KW-1185">Reference proteome</keyword>
<organism evidence="5 6">
    <name type="scientific">Basidiobolus meristosporus CBS 931.73</name>
    <dbReference type="NCBI Taxonomy" id="1314790"/>
    <lineage>
        <taxon>Eukaryota</taxon>
        <taxon>Fungi</taxon>
        <taxon>Fungi incertae sedis</taxon>
        <taxon>Zoopagomycota</taxon>
        <taxon>Entomophthoromycotina</taxon>
        <taxon>Basidiobolomycetes</taxon>
        <taxon>Basidiobolales</taxon>
        <taxon>Basidiobolaceae</taxon>
        <taxon>Basidiobolus</taxon>
    </lineage>
</organism>
<dbReference type="GO" id="GO:0004865">
    <property type="term" value="F:protein serine/threonine phosphatase inhibitor activity"/>
    <property type="evidence" value="ECO:0007669"/>
    <property type="project" value="TreeGrafter"/>
</dbReference>
<evidence type="ECO:0000313" key="6">
    <source>
        <dbReference type="Proteomes" id="UP000193498"/>
    </source>
</evidence>
<dbReference type="CDD" id="cd02205">
    <property type="entry name" value="CBS_pair_SF"/>
    <property type="match status" value="2"/>
</dbReference>
<dbReference type="InParanoid" id="A0A1Y1YGE1"/>
<reference evidence="5 6" key="1">
    <citation type="submission" date="2016-07" db="EMBL/GenBank/DDBJ databases">
        <title>Pervasive Adenine N6-methylation of Active Genes in Fungi.</title>
        <authorList>
            <consortium name="DOE Joint Genome Institute"/>
            <person name="Mondo S.J."/>
            <person name="Dannebaum R.O."/>
            <person name="Kuo R.C."/>
            <person name="Labutti K."/>
            <person name="Haridas S."/>
            <person name="Kuo A."/>
            <person name="Salamov A."/>
            <person name="Ahrendt S.R."/>
            <person name="Lipzen A."/>
            <person name="Sullivan W."/>
            <person name="Andreopoulos W.B."/>
            <person name="Clum A."/>
            <person name="Lindquist E."/>
            <person name="Daum C."/>
            <person name="Ramamoorthy G.K."/>
            <person name="Gryganskyi A."/>
            <person name="Culley D."/>
            <person name="Magnuson J.K."/>
            <person name="James T.Y."/>
            <person name="O'Malley M.A."/>
            <person name="Stajich J.E."/>
            <person name="Spatafora J.W."/>
            <person name="Visel A."/>
            <person name="Grigoriev I.V."/>
        </authorList>
    </citation>
    <scope>NUCLEOTIDE SEQUENCE [LARGE SCALE GENOMIC DNA]</scope>
    <source>
        <strain evidence="5 6">CBS 931.73</strain>
    </source>
</reference>
<feature type="domain" description="CBS" evidence="4">
    <location>
        <begin position="120"/>
        <end position="181"/>
    </location>
</feature>
<dbReference type="EMBL" id="MCFE01000148">
    <property type="protein sequence ID" value="ORX96704.1"/>
    <property type="molecule type" value="Genomic_DNA"/>
</dbReference>
<dbReference type="OrthoDB" id="449052at2759"/>
<evidence type="ECO:0000313" key="5">
    <source>
        <dbReference type="EMBL" id="ORX96704.1"/>
    </source>
</evidence>
<evidence type="ECO:0000256" key="1">
    <source>
        <dbReference type="ARBA" id="ARBA00022737"/>
    </source>
</evidence>
<dbReference type="GO" id="GO:0042149">
    <property type="term" value="P:cellular response to glucose starvation"/>
    <property type="evidence" value="ECO:0007669"/>
    <property type="project" value="TreeGrafter"/>
</dbReference>
<dbReference type="Pfam" id="PF00571">
    <property type="entry name" value="CBS"/>
    <property type="match status" value="4"/>
</dbReference>
<accession>A0A1Y1YGE1</accession>
<dbReference type="InterPro" id="IPR000644">
    <property type="entry name" value="CBS_dom"/>
</dbReference>
<dbReference type="PROSITE" id="PS51371">
    <property type="entry name" value="CBS"/>
    <property type="match status" value="4"/>
</dbReference>
<feature type="domain" description="CBS" evidence="4">
    <location>
        <begin position="22"/>
        <end position="89"/>
    </location>
</feature>
<dbReference type="FunCoup" id="A0A1Y1YGE1">
    <property type="interactions" value="43"/>
</dbReference>
<feature type="domain" description="CBS" evidence="4">
    <location>
        <begin position="275"/>
        <end position="334"/>
    </location>
</feature>
<dbReference type="STRING" id="1314790.A0A1Y1YGE1"/>